<accession>K9W093</accession>
<dbReference type="PANTHER" id="PTHR34216:SF3">
    <property type="entry name" value="POLY-BETA-1,6-N-ACETYL-D-GLUCOSAMINE N-DEACETYLASE"/>
    <property type="match status" value="1"/>
</dbReference>
<comment type="subcellular location">
    <subcellularLocation>
        <location evidence="1">Secreted</location>
    </subcellularLocation>
</comment>
<proteinExistence type="predicted"/>
<dbReference type="HOGENOM" id="CLU_469874_0_0_3"/>
<dbReference type="eggNOG" id="COG1216">
    <property type="taxonomic scope" value="Bacteria"/>
</dbReference>
<dbReference type="GO" id="GO:0016810">
    <property type="term" value="F:hydrolase activity, acting on carbon-nitrogen (but not peptide) bonds"/>
    <property type="evidence" value="ECO:0007669"/>
    <property type="project" value="InterPro"/>
</dbReference>
<dbReference type="RefSeq" id="WP_015203736.1">
    <property type="nucleotide sequence ID" value="NC_019753.1"/>
</dbReference>
<dbReference type="KEGG" id="cep:Cri9333_2780"/>
<dbReference type="InterPro" id="IPR002509">
    <property type="entry name" value="NODB_dom"/>
</dbReference>
<keyword evidence="5" id="KW-1185">Reference proteome</keyword>
<dbReference type="AlphaFoldDB" id="K9W093"/>
<dbReference type="Gene3D" id="3.90.550.10">
    <property type="entry name" value="Spore Coat Polysaccharide Biosynthesis Protein SpsA, Chain A"/>
    <property type="match status" value="1"/>
</dbReference>
<dbReference type="GO" id="GO:0005975">
    <property type="term" value="P:carbohydrate metabolic process"/>
    <property type="evidence" value="ECO:0007669"/>
    <property type="project" value="InterPro"/>
</dbReference>
<dbReference type="SUPFAM" id="SSF88713">
    <property type="entry name" value="Glycoside hydrolase/deacetylase"/>
    <property type="match status" value="1"/>
</dbReference>
<dbReference type="STRING" id="1173022.Cri9333_2780"/>
<dbReference type="OrthoDB" id="9812302at2"/>
<dbReference type="Proteomes" id="UP000010472">
    <property type="component" value="Chromosome"/>
</dbReference>
<feature type="domain" description="NodB homology" evidence="3">
    <location>
        <begin position="382"/>
        <end position="580"/>
    </location>
</feature>
<evidence type="ECO:0000259" key="3">
    <source>
        <dbReference type="PROSITE" id="PS51677"/>
    </source>
</evidence>
<dbReference type="InterPro" id="IPR011330">
    <property type="entry name" value="Glyco_hydro/deAcase_b/a-brl"/>
</dbReference>
<evidence type="ECO:0000256" key="2">
    <source>
        <dbReference type="ARBA" id="ARBA00022729"/>
    </source>
</evidence>
<name>K9W093_9CYAN</name>
<dbReference type="PROSITE" id="PS51677">
    <property type="entry name" value="NODB"/>
    <property type="match status" value="1"/>
</dbReference>
<evidence type="ECO:0000313" key="5">
    <source>
        <dbReference type="Proteomes" id="UP000010472"/>
    </source>
</evidence>
<dbReference type="Pfam" id="PF00535">
    <property type="entry name" value="Glycos_transf_2"/>
    <property type="match status" value="1"/>
</dbReference>
<reference evidence="4 5" key="1">
    <citation type="submission" date="2012-06" db="EMBL/GenBank/DDBJ databases">
        <title>Finished chromosome of genome of Crinalium epipsammum PCC 9333.</title>
        <authorList>
            <consortium name="US DOE Joint Genome Institute"/>
            <person name="Gugger M."/>
            <person name="Coursin T."/>
            <person name="Rippka R."/>
            <person name="Tandeau De Marsac N."/>
            <person name="Huntemann M."/>
            <person name="Wei C.-L."/>
            <person name="Han J."/>
            <person name="Detter J.C."/>
            <person name="Han C."/>
            <person name="Tapia R."/>
            <person name="Davenport K."/>
            <person name="Daligault H."/>
            <person name="Erkkila T."/>
            <person name="Gu W."/>
            <person name="Munk A.C.C."/>
            <person name="Teshima H."/>
            <person name="Xu Y."/>
            <person name="Chain P."/>
            <person name="Chen A."/>
            <person name="Krypides N."/>
            <person name="Mavromatis K."/>
            <person name="Markowitz V."/>
            <person name="Szeto E."/>
            <person name="Ivanova N."/>
            <person name="Mikhailova N."/>
            <person name="Ovchinnikova G."/>
            <person name="Pagani I."/>
            <person name="Pati A."/>
            <person name="Goodwin L."/>
            <person name="Peters L."/>
            <person name="Pitluck S."/>
            <person name="Woyke T."/>
            <person name="Kerfeld C."/>
        </authorList>
    </citation>
    <scope>NUCLEOTIDE SEQUENCE [LARGE SCALE GENOMIC DNA]</scope>
    <source>
        <strain evidence="4 5">PCC 9333</strain>
    </source>
</reference>
<dbReference type="InterPro" id="IPR051398">
    <property type="entry name" value="Polysacch_Deacetylase"/>
</dbReference>
<sequence>MKSLSSLNETNLFRFSLVIPTYQRRDVVVASVAALSRQEFDGKFEVIVVVDGSQDGTAEALQQLETPFPFTVIQQSNQGAASARNRGAIAARGEIVLFLDDDMEAHPQLIAEHDRSHREGADVVLGHMPIHPDSPANFLSENVKTWGEERGARLSSPEAKLALEDLLTGQISLQRHLFYKVAGFDTDFTKGGTFGNEDLDFGYRLLQDGYKIVFNINAISWQKYVVTPRQHLRQYRHAGRADVVFIRKHPELADSVLWIRPESWRERFIWRWLRVPMRWLLLTVIDAGIKNHRLTGLYYKIWAMEYWQGVREEGGIPQPRPLRILCYHAISDLKGAPVIENYGVSPQQFQQHLNTLLWAGFKFIEVNEFLRFLQGKAGLPRRAVLLTFDDCYEDLLQNALPILKERKIPAVAFAVSKRLGGKNDWDERLGAPQLQLMDAEGLHELVKGGITIGSHSRNHPMLNKISVEQLSEEITGSVIDLEKVGLNKPILLAYPHGEYDENVKRAVQEAGIQAAFTVEPGLMQPNQDPYQIPRIEILREDVGWKFLWKIFFARSLPHFSIPFQDSMGWFKNRLKAVLSN</sequence>
<dbReference type="InterPro" id="IPR001173">
    <property type="entry name" value="Glyco_trans_2-like"/>
</dbReference>
<dbReference type="PANTHER" id="PTHR34216">
    <property type="match status" value="1"/>
</dbReference>
<protein>
    <submittedName>
        <fullName evidence="4">Polysaccharide deacetylase</fullName>
    </submittedName>
</protein>
<dbReference type="SUPFAM" id="SSF53448">
    <property type="entry name" value="Nucleotide-diphospho-sugar transferases"/>
    <property type="match status" value="1"/>
</dbReference>
<evidence type="ECO:0000313" key="4">
    <source>
        <dbReference type="EMBL" id="AFZ13626.1"/>
    </source>
</evidence>
<gene>
    <name evidence="4" type="ORF">Cri9333_2780</name>
</gene>
<dbReference type="InterPro" id="IPR029044">
    <property type="entry name" value="Nucleotide-diphossugar_trans"/>
</dbReference>
<dbReference type="eggNOG" id="COG0726">
    <property type="taxonomic scope" value="Bacteria"/>
</dbReference>
<organism evidence="4 5">
    <name type="scientific">Crinalium epipsammum PCC 9333</name>
    <dbReference type="NCBI Taxonomy" id="1173022"/>
    <lineage>
        <taxon>Bacteria</taxon>
        <taxon>Bacillati</taxon>
        <taxon>Cyanobacteriota</taxon>
        <taxon>Cyanophyceae</taxon>
        <taxon>Gomontiellales</taxon>
        <taxon>Gomontiellaceae</taxon>
        <taxon>Crinalium</taxon>
    </lineage>
</organism>
<dbReference type="Gene3D" id="3.20.20.370">
    <property type="entry name" value="Glycoside hydrolase/deacetylase"/>
    <property type="match status" value="1"/>
</dbReference>
<dbReference type="Pfam" id="PF01522">
    <property type="entry name" value="Polysacc_deac_1"/>
    <property type="match status" value="1"/>
</dbReference>
<dbReference type="EMBL" id="CP003620">
    <property type="protein sequence ID" value="AFZ13626.1"/>
    <property type="molecule type" value="Genomic_DNA"/>
</dbReference>
<dbReference type="GO" id="GO:0005576">
    <property type="term" value="C:extracellular region"/>
    <property type="evidence" value="ECO:0007669"/>
    <property type="project" value="UniProtKB-SubCell"/>
</dbReference>
<evidence type="ECO:0000256" key="1">
    <source>
        <dbReference type="ARBA" id="ARBA00004613"/>
    </source>
</evidence>
<dbReference type="CDD" id="cd10918">
    <property type="entry name" value="CE4_NodB_like_5s_6s"/>
    <property type="match status" value="1"/>
</dbReference>
<keyword evidence="2" id="KW-0732">Signal</keyword>